<protein>
    <submittedName>
        <fullName evidence="1">Uncharacterized protein</fullName>
    </submittedName>
</protein>
<name>A0A6L9UL80_9HYPH</name>
<reference evidence="1 2" key="1">
    <citation type="submission" date="2019-12" db="EMBL/GenBank/DDBJ databases">
        <title>Rhizobium genotypes associated with high levels of biological nitrogen fixation by grain legumes in a temperate-maritime cropping system.</title>
        <authorList>
            <person name="Maluk M."/>
            <person name="Francesc Ferrando Molina F."/>
            <person name="Lopez Del Egido L."/>
            <person name="Lafos M."/>
            <person name="Langarica-Fuentes A."/>
            <person name="Gebre Yohannes G."/>
            <person name="Young M.W."/>
            <person name="Martin P."/>
            <person name="Gantlett R."/>
            <person name="Kenicer G."/>
            <person name="Hawes C."/>
            <person name="Begg G.S."/>
            <person name="Quilliam R.S."/>
            <person name="Squire G.R."/>
            <person name="Poole P.S."/>
            <person name="Young P.W."/>
            <person name="Iannetta P.M."/>
            <person name="James E.K."/>
        </authorList>
    </citation>
    <scope>NUCLEOTIDE SEQUENCE [LARGE SCALE GENOMIC DNA]</scope>
    <source>
        <strain evidence="1 2">JHI1118</strain>
    </source>
</reference>
<proteinExistence type="predicted"/>
<sequence length="56" mass="6366">MTIELPCLAKQEHDLNDEFRHLRSDNYQWVEADSPILHVAVFSKDNDIVRLGGSAA</sequence>
<gene>
    <name evidence="1" type="ORF">GR212_35830</name>
</gene>
<dbReference type="Proteomes" id="UP000483035">
    <property type="component" value="Unassembled WGS sequence"/>
</dbReference>
<organism evidence="1 2">
    <name type="scientific">Rhizobium lusitanum</name>
    <dbReference type="NCBI Taxonomy" id="293958"/>
    <lineage>
        <taxon>Bacteria</taxon>
        <taxon>Pseudomonadati</taxon>
        <taxon>Pseudomonadota</taxon>
        <taxon>Alphaproteobacteria</taxon>
        <taxon>Hyphomicrobiales</taxon>
        <taxon>Rhizobiaceae</taxon>
        <taxon>Rhizobium/Agrobacterium group</taxon>
        <taxon>Rhizobium</taxon>
    </lineage>
</organism>
<dbReference type="EMBL" id="WUEY01000044">
    <property type="protein sequence ID" value="NEI74906.1"/>
    <property type="molecule type" value="Genomic_DNA"/>
</dbReference>
<comment type="caution">
    <text evidence="1">The sequence shown here is derived from an EMBL/GenBank/DDBJ whole genome shotgun (WGS) entry which is preliminary data.</text>
</comment>
<evidence type="ECO:0000313" key="2">
    <source>
        <dbReference type="Proteomes" id="UP000483035"/>
    </source>
</evidence>
<accession>A0A6L9UL80</accession>
<dbReference type="AlphaFoldDB" id="A0A6L9UL80"/>
<evidence type="ECO:0000313" key="1">
    <source>
        <dbReference type="EMBL" id="NEI74906.1"/>
    </source>
</evidence>